<evidence type="ECO:0008006" key="9">
    <source>
        <dbReference type="Google" id="ProtNLM"/>
    </source>
</evidence>
<keyword evidence="5 6" id="KW-0472">Membrane</keyword>
<name>A0A6A5CBB3_NAEFO</name>
<dbReference type="OrthoDB" id="5326588at2759"/>
<feature type="transmembrane region" description="Helical" evidence="6">
    <location>
        <begin position="350"/>
        <end position="367"/>
    </location>
</feature>
<dbReference type="VEuPathDB" id="AmoebaDB:NfTy_018740"/>
<dbReference type="GO" id="GO:0016126">
    <property type="term" value="P:sterol biosynthetic process"/>
    <property type="evidence" value="ECO:0007669"/>
    <property type="project" value="InterPro"/>
</dbReference>
<dbReference type="GO" id="GO:0005789">
    <property type="term" value="C:endoplasmic reticulum membrane"/>
    <property type="evidence" value="ECO:0007669"/>
    <property type="project" value="TreeGrafter"/>
</dbReference>
<keyword evidence="3 6" id="KW-0812">Transmembrane</keyword>
<evidence type="ECO:0000313" key="7">
    <source>
        <dbReference type="EMBL" id="KAF0982549.1"/>
    </source>
</evidence>
<comment type="similarity">
    <text evidence="2">Belongs to the ERG4/ERG24 family.</text>
</comment>
<evidence type="ECO:0000256" key="1">
    <source>
        <dbReference type="ARBA" id="ARBA00004141"/>
    </source>
</evidence>
<accession>A0A6A5CBB3</accession>
<dbReference type="Pfam" id="PF01222">
    <property type="entry name" value="ERG4_ERG24"/>
    <property type="match status" value="1"/>
</dbReference>
<feature type="transmembrane region" description="Helical" evidence="6">
    <location>
        <begin position="44"/>
        <end position="63"/>
    </location>
</feature>
<dbReference type="VEuPathDB" id="AmoebaDB:NF0029270"/>
<keyword evidence="8" id="KW-1185">Reference proteome</keyword>
<dbReference type="AlphaFoldDB" id="A0A6A5CBB3"/>
<proteinExistence type="inferred from homology"/>
<dbReference type="GO" id="GO:0016628">
    <property type="term" value="F:oxidoreductase activity, acting on the CH-CH group of donors, NAD or NADP as acceptor"/>
    <property type="evidence" value="ECO:0007669"/>
    <property type="project" value="InterPro"/>
</dbReference>
<reference evidence="7 8" key="1">
    <citation type="journal article" date="2019" name="Sci. Rep.">
        <title>Nanopore sequencing improves the draft genome of the human pathogenic amoeba Naegleria fowleri.</title>
        <authorList>
            <person name="Liechti N."/>
            <person name="Schurch N."/>
            <person name="Bruggmann R."/>
            <person name="Wittwer M."/>
        </authorList>
    </citation>
    <scope>NUCLEOTIDE SEQUENCE [LARGE SCALE GENOMIC DNA]</scope>
    <source>
        <strain evidence="7 8">ATCC 30894</strain>
    </source>
</reference>
<evidence type="ECO:0000313" key="8">
    <source>
        <dbReference type="Proteomes" id="UP000444721"/>
    </source>
</evidence>
<dbReference type="PANTHER" id="PTHR21257">
    <property type="entry name" value="DELTA(14)-STEROL REDUCTASE"/>
    <property type="match status" value="1"/>
</dbReference>
<feature type="transmembrane region" description="Helical" evidence="6">
    <location>
        <begin position="21"/>
        <end position="38"/>
    </location>
</feature>
<dbReference type="VEuPathDB" id="AmoebaDB:FDP41_011479"/>
<feature type="transmembrane region" description="Helical" evidence="6">
    <location>
        <begin position="265"/>
        <end position="282"/>
    </location>
</feature>
<evidence type="ECO:0000256" key="5">
    <source>
        <dbReference type="ARBA" id="ARBA00023136"/>
    </source>
</evidence>
<feature type="transmembrane region" description="Helical" evidence="6">
    <location>
        <begin position="113"/>
        <end position="134"/>
    </location>
</feature>
<dbReference type="InterPro" id="IPR001171">
    <property type="entry name" value="ERG24_DHCR-like"/>
</dbReference>
<protein>
    <recommendedName>
        <fullName evidence="9">Steroid 5-alpha reductase C-terminal domain-containing protein</fullName>
    </recommendedName>
</protein>
<feature type="transmembrane region" description="Helical" evidence="6">
    <location>
        <begin position="88"/>
        <end position="107"/>
    </location>
</feature>
<dbReference type="OMA" id="EWCELRP"/>
<evidence type="ECO:0000256" key="4">
    <source>
        <dbReference type="ARBA" id="ARBA00022989"/>
    </source>
</evidence>
<feature type="transmembrane region" description="Helical" evidence="6">
    <location>
        <begin position="234"/>
        <end position="258"/>
    </location>
</feature>
<dbReference type="GeneID" id="68118694"/>
<dbReference type="EMBL" id="VFQX01000009">
    <property type="protein sequence ID" value="KAF0982549.1"/>
    <property type="molecule type" value="Genomic_DNA"/>
</dbReference>
<organism evidence="7 8">
    <name type="scientific">Naegleria fowleri</name>
    <name type="common">Brain eating amoeba</name>
    <dbReference type="NCBI Taxonomy" id="5763"/>
    <lineage>
        <taxon>Eukaryota</taxon>
        <taxon>Discoba</taxon>
        <taxon>Heterolobosea</taxon>
        <taxon>Tetramitia</taxon>
        <taxon>Eutetramitia</taxon>
        <taxon>Vahlkampfiidae</taxon>
        <taxon>Naegleria</taxon>
    </lineage>
</organism>
<dbReference type="RefSeq" id="XP_044567262.1">
    <property type="nucleotide sequence ID" value="XM_044701891.1"/>
</dbReference>
<dbReference type="Proteomes" id="UP000444721">
    <property type="component" value="Unassembled WGS sequence"/>
</dbReference>
<comment type="subcellular location">
    <subcellularLocation>
        <location evidence="1">Membrane</location>
        <topology evidence="1">Multi-pass membrane protein</topology>
    </subcellularLocation>
</comment>
<dbReference type="Gene3D" id="1.20.120.1630">
    <property type="match status" value="1"/>
</dbReference>
<keyword evidence="4 6" id="KW-1133">Transmembrane helix</keyword>
<comment type="caution">
    <text evidence="7">The sequence shown here is derived from an EMBL/GenBank/DDBJ whole genome shotgun (WGS) entry which is preliminary data.</text>
</comment>
<evidence type="ECO:0000256" key="2">
    <source>
        <dbReference type="ARBA" id="ARBA00005402"/>
    </source>
</evidence>
<feature type="transmembrane region" description="Helical" evidence="6">
    <location>
        <begin position="195"/>
        <end position="214"/>
    </location>
</feature>
<gene>
    <name evidence="7" type="ORF">FDP41_011479</name>
</gene>
<sequence>MQESSSSHENQQQDQISIGEYFVVFGFMSFSILIHLFLPLPSLYVFKAYLIYFVLQYAMARFLPGKRVKGLPLEDGTVLEYNCNGLQAYLLTLALFFTGGYLGWWRYSIVYDHLLEFVAVTSIFHWCYWIIVFIKGRMLKKREYNDGLLREIWLGAERNPRILGVDCKLFFDGRPSLLTWVVVAFSYASVQYEKYGTISTPMAMYLISSFLYMLDFFVNEDQFITGFEIYQERFGFMLCWGNFVWMPFVCTAQAYYLIEWSELPLWGIIAVSLLWVFGYIVARLSNAQKDKFKRDPNAPFLGIKPKYIETDQGRKVLVNGFWGLSRHPNYFGELANSLSFGLMCGFDKGIFPYSYSIFIWALLFTRYERDHRKMKQKYGKSFDRYCSMVPYKIIPYVY</sequence>
<evidence type="ECO:0000256" key="3">
    <source>
        <dbReference type="ARBA" id="ARBA00022692"/>
    </source>
</evidence>
<evidence type="ECO:0000256" key="6">
    <source>
        <dbReference type="SAM" id="Phobius"/>
    </source>
</evidence>